<evidence type="ECO:0000256" key="8">
    <source>
        <dbReference type="PROSITE-ProRule" id="PRU01360"/>
    </source>
</evidence>
<dbReference type="Pfam" id="PF07715">
    <property type="entry name" value="Plug"/>
    <property type="match status" value="1"/>
</dbReference>
<feature type="signal peptide" evidence="10">
    <location>
        <begin position="1"/>
        <end position="27"/>
    </location>
</feature>
<evidence type="ECO:0000256" key="5">
    <source>
        <dbReference type="ARBA" id="ARBA00023077"/>
    </source>
</evidence>
<dbReference type="GO" id="GO:0044718">
    <property type="term" value="P:siderophore transmembrane transport"/>
    <property type="evidence" value="ECO:0007669"/>
    <property type="project" value="TreeGrafter"/>
</dbReference>
<feature type="domain" description="TonB-dependent receptor-like beta-barrel" evidence="11">
    <location>
        <begin position="282"/>
        <end position="762"/>
    </location>
</feature>
<evidence type="ECO:0000256" key="2">
    <source>
        <dbReference type="ARBA" id="ARBA00022448"/>
    </source>
</evidence>
<dbReference type="InterPro" id="IPR036942">
    <property type="entry name" value="Beta-barrel_TonB_sf"/>
</dbReference>
<dbReference type="KEGG" id="mtun:MTUNDRAET4_1349"/>
<reference evidence="13 14" key="1">
    <citation type="submission" date="2019-03" db="EMBL/GenBank/DDBJ databases">
        <authorList>
            <person name="Kox A.R. M."/>
        </authorList>
    </citation>
    <scope>NUCLEOTIDE SEQUENCE [LARGE SCALE GENOMIC DNA]</scope>
    <source>
        <strain evidence="13">MTUNDRAET4 annotated genome</strain>
    </source>
</reference>
<keyword evidence="6 8" id="KW-0472">Membrane</keyword>
<dbReference type="InterPro" id="IPR012910">
    <property type="entry name" value="Plug_dom"/>
</dbReference>
<dbReference type="Gene3D" id="2.40.170.20">
    <property type="entry name" value="TonB-dependent receptor, beta-barrel domain"/>
    <property type="match status" value="1"/>
</dbReference>
<dbReference type="Gene3D" id="2.170.130.10">
    <property type="entry name" value="TonB-dependent receptor, plug domain"/>
    <property type="match status" value="1"/>
</dbReference>
<sequence>MLGKFGLSKILFLAAGLTPLAFTSALAQSPTAAAPADPNVVALPEVDVISTSPLSGGTGEERNSFPSMVQTVTPDDFARTRSPNVTDALQQRVPGVTVIDVNGNPFSQDLYYRGFQASPLQGTPQGLAVYQNGMRVNEAFGDTVNWDLIPPQAIARTDIFTANPIFGLNALGGAISIEMKNGFNWQGFEAQILGGSYGRVSGYFQYGKQVDNFSLYVTADAAHDGGWRYFSPSTLARVYGDLGYRTQDAEIHLIASGATSNLGVIGPTPVNLLSQSLSSVFTSPQSTQNDAGSIAFTGKFDINKNWQIGSNFYLRTFQQKHTDGNDSDLQDCADNADPAGFSGFLCLASDNFPSETNGAAFVLHDKNGNPIPFSPTTVYGTIDRTVTHSTTAGTTLQATNKDKFFGHDNYFVFGGSVDRGSFSFSSNSTLGAIQPNLLVSPTGLFAGSGSVIQTAGDIGYVPTWLTGTTTYYGVFALDTFNVTPDLAVTAGARLNIANIDTQDASGGYNSELNSSNNFDRINPVVGITYQIQPWISAYGGYSEANRAPTPLELDCANKLNPCLLENSLVSDPPLQQVVSHTIEAGLRGASNNIFGDGRINWKAGYFHTENTNDIISLSSTITGHGYYANVPATLRQGVEAGLDYHNGDLMAYVNYAFTDATYRFTGELASPFNPYADANGNVLVTPGDHIPGIPRQTLKFGGEYAFTPKFKAGTDILIVGSQYYIGDNSNLNPQLPLYWTANIHASYQLTDNIQIFGLVNNLFNNRNATYGSFFDTTTNAQIANGTPLTDPRNQTPMTPLSLYGGVKVTF</sequence>
<evidence type="ECO:0000259" key="12">
    <source>
        <dbReference type="Pfam" id="PF07715"/>
    </source>
</evidence>
<keyword evidence="10" id="KW-0732">Signal</keyword>
<evidence type="ECO:0000256" key="9">
    <source>
        <dbReference type="RuleBase" id="RU003357"/>
    </source>
</evidence>
<feature type="domain" description="TonB-dependent receptor plug" evidence="12">
    <location>
        <begin position="64"/>
        <end position="174"/>
    </location>
</feature>
<dbReference type="InterPro" id="IPR037066">
    <property type="entry name" value="Plug_dom_sf"/>
</dbReference>
<keyword evidence="4 8" id="KW-0812">Transmembrane</keyword>
<keyword evidence="5 9" id="KW-0798">TonB box</keyword>
<comment type="subcellular location">
    <subcellularLocation>
        <location evidence="1 8">Cell outer membrane</location>
        <topology evidence="1 8">Multi-pass membrane protein</topology>
    </subcellularLocation>
</comment>
<evidence type="ECO:0000256" key="4">
    <source>
        <dbReference type="ARBA" id="ARBA00022692"/>
    </source>
</evidence>
<evidence type="ECO:0000256" key="6">
    <source>
        <dbReference type="ARBA" id="ARBA00023136"/>
    </source>
</evidence>
<dbReference type="PROSITE" id="PS52016">
    <property type="entry name" value="TONB_DEPENDENT_REC_3"/>
    <property type="match status" value="1"/>
</dbReference>
<evidence type="ECO:0000313" key="14">
    <source>
        <dbReference type="Proteomes" id="UP000294360"/>
    </source>
</evidence>
<keyword evidence="7 8" id="KW-0998">Cell outer membrane</keyword>
<evidence type="ECO:0000256" key="7">
    <source>
        <dbReference type="ARBA" id="ARBA00023237"/>
    </source>
</evidence>
<evidence type="ECO:0000256" key="10">
    <source>
        <dbReference type="SAM" id="SignalP"/>
    </source>
</evidence>
<dbReference type="Pfam" id="PF00593">
    <property type="entry name" value="TonB_dep_Rec_b-barrel"/>
    <property type="match status" value="1"/>
</dbReference>
<dbReference type="OrthoDB" id="8428213at2"/>
<dbReference type="PANTHER" id="PTHR30069">
    <property type="entry name" value="TONB-DEPENDENT OUTER MEMBRANE RECEPTOR"/>
    <property type="match status" value="1"/>
</dbReference>
<dbReference type="InterPro" id="IPR039426">
    <property type="entry name" value="TonB-dep_rcpt-like"/>
</dbReference>
<dbReference type="PANTHER" id="PTHR30069:SF39">
    <property type="entry name" value="BLL6183 PROTEIN"/>
    <property type="match status" value="1"/>
</dbReference>
<proteinExistence type="inferred from homology"/>
<evidence type="ECO:0000256" key="3">
    <source>
        <dbReference type="ARBA" id="ARBA00022452"/>
    </source>
</evidence>
<feature type="chain" id="PRO_5020408253" evidence="10">
    <location>
        <begin position="28"/>
        <end position="810"/>
    </location>
</feature>
<dbReference type="GO" id="GO:0015344">
    <property type="term" value="F:siderophore uptake transmembrane transporter activity"/>
    <property type="evidence" value="ECO:0007669"/>
    <property type="project" value="TreeGrafter"/>
</dbReference>
<gene>
    <name evidence="13" type="ORF">MTUNDRAET4_1349</name>
</gene>
<keyword evidence="3 8" id="KW-1134">Transmembrane beta strand</keyword>
<keyword evidence="13" id="KW-0675">Receptor</keyword>
<dbReference type="InterPro" id="IPR000531">
    <property type="entry name" value="Beta-barrel_TonB"/>
</dbReference>
<evidence type="ECO:0000256" key="1">
    <source>
        <dbReference type="ARBA" id="ARBA00004571"/>
    </source>
</evidence>
<comment type="similarity">
    <text evidence="8 9">Belongs to the TonB-dependent receptor family.</text>
</comment>
<name>A0A4U8YXY1_METTU</name>
<dbReference type="Proteomes" id="UP000294360">
    <property type="component" value="Chromosome"/>
</dbReference>
<organism evidence="13 14">
    <name type="scientific">Methylocella tundrae</name>
    <dbReference type="NCBI Taxonomy" id="227605"/>
    <lineage>
        <taxon>Bacteria</taxon>
        <taxon>Pseudomonadati</taxon>
        <taxon>Pseudomonadota</taxon>
        <taxon>Alphaproteobacteria</taxon>
        <taxon>Hyphomicrobiales</taxon>
        <taxon>Beijerinckiaceae</taxon>
        <taxon>Methylocella</taxon>
    </lineage>
</organism>
<dbReference type="EMBL" id="LR536450">
    <property type="protein sequence ID" value="VFU08242.1"/>
    <property type="molecule type" value="Genomic_DNA"/>
</dbReference>
<evidence type="ECO:0000313" key="13">
    <source>
        <dbReference type="EMBL" id="VFU08242.1"/>
    </source>
</evidence>
<evidence type="ECO:0000259" key="11">
    <source>
        <dbReference type="Pfam" id="PF00593"/>
    </source>
</evidence>
<dbReference type="AlphaFoldDB" id="A0A4U8YXY1"/>
<dbReference type="SUPFAM" id="SSF56935">
    <property type="entry name" value="Porins"/>
    <property type="match status" value="1"/>
</dbReference>
<dbReference type="RefSeq" id="WP_134488162.1">
    <property type="nucleotide sequence ID" value="NZ_CP139089.1"/>
</dbReference>
<protein>
    <submittedName>
        <fullName evidence="13">TonB-dependent receptor</fullName>
    </submittedName>
</protein>
<dbReference type="GO" id="GO:0009279">
    <property type="term" value="C:cell outer membrane"/>
    <property type="evidence" value="ECO:0007669"/>
    <property type="project" value="UniProtKB-SubCell"/>
</dbReference>
<accession>A0A4U8YXY1</accession>
<keyword evidence="2 8" id="KW-0813">Transport</keyword>